<dbReference type="InterPro" id="IPR050363">
    <property type="entry name" value="MIP/Aquaporin"/>
</dbReference>
<keyword evidence="4 6" id="KW-1133">Transmembrane helix</keyword>
<dbReference type="EMBL" id="CAJNOT010002257">
    <property type="protein sequence ID" value="CAF1299615.1"/>
    <property type="molecule type" value="Genomic_DNA"/>
</dbReference>
<protein>
    <submittedName>
        <fullName evidence="7">Uncharacterized protein</fullName>
    </submittedName>
</protein>
<feature type="transmembrane region" description="Helical" evidence="6">
    <location>
        <begin position="115"/>
        <end position="142"/>
    </location>
</feature>
<dbReference type="GO" id="GO:0005886">
    <property type="term" value="C:plasma membrane"/>
    <property type="evidence" value="ECO:0007669"/>
    <property type="project" value="TreeGrafter"/>
</dbReference>
<comment type="subcellular location">
    <subcellularLocation>
        <location evidence="1">Membrane</location>
        <topology evidence="1">Multi-pass membrane protein</topology>
    </subcellularLocation>
</comment>
<keyword evidence="2" id="KW-0813">Transport</keyword>
<dbReference type="Gene3D" id="1.20.1080.10">
    <property type="entry name" value="Glycerol uptake facilitator protein"/>
    <property type="match status" value="1"/>
</dbReference>
<keyword evidence="5 6" id="KW-0472">Membrane</keyword>
<evidence type="ECO:0000313" key="8">
    <source>
        <dbReference type="Proteomes" id="UP000663864"/>
    </source>
</evidence>
<dbReference type="AlphaFoldDB" id="A0A815DM11"/>
<dbReference type="GO" id="GO:0015254">
    <property type="term" value="F:glycerol channel activity"/>
    <property type="evidence" value="ECO:0007669"/>
    <property type="project" value="TreeGrafter"/>
</dbReference>
<evidence type="ECO:0000256" key="2">
    <source>
        <dbReference type="ARBA" id="ARBA00022448"/>
    </source>
</evidence>
<dbReference type="PANTHER" id="PTHR43829:SF9">
    <property type="entry name" value="AQUAPORIN-9"/>
    <property type="match status" value="1"/>
</dbReference>
<comment type="caution">
    <text evidence="7">The sequence shown here is derived from an EMBL/GenBank/DDBJ whole genome shotgun (WGS) entry which is preliminary data.</text>
</comment>
<sequence length="162" mass="19101">MKNNTTPYENKELCTLLQFHTNDDFQKEQPSEARYFKDDNYQSYKKRDNKVPHQKFNHMMSKVTNSFPFTPIVMSITSAFSINAEVAINSARNLGPRLFAAFIYDWNEVFRVHEYYFWVLIIGSIVGAILGVWFYLGFIWIVKHYGHLRNIEDIDTNDAINN</sequence>
<keyword evidence="3 6" id="KW-0812">Transmembrane</keyword>
<dbReference type="SUPFAM" id="SSF81338">
    <property type="entry name" value="Aquaporin-like"/>
    <property type="match status" value="1"/>
</dbReference>
<accession>A0A815DM11</accession>
<evidence type="ECO:0000256" key="3">
    <source>
        <dbReference type="ARBA" id="ARBA00022692"/>
    </source>
</evidence>
<proteinExistence type="predicted"/>
<evidence type="ECO:0000256" key="4">
    <source>
        <dbReference type="ARBA" id="ARBA00022989"/>
    </source>
</evidence>
<evidence type="ECO:0000313" key="7">
    <source>
        <dbReference type="EMBL" id="CAF1299615.1"/>
    </source>
</evidence>
<gene>
    <name evidence="7" type="ORF">ZHD862_LOCUS27892</name>
</gene>
<evidence type="ECO:0000256" key="5">
    <source>
        <dbReference type="ARBA" id="ARBA00023136"/>
    </source>
</evidence>
<reference evidence="7" key="1">
    <citation type="submission" date="2021-02" db="EMBL/GenBank/DDBJ databases">
        <authorList>
            <person name="Nowell W R."/>
        </authorList>
    </citation>
    <scope>NUCLEOTIDE SEQUENCE</scope>
</reference>
<dbReference type="PANTHER" id="PTHR43829">
    <property type="entry name" value="AQUAPORIN OR AQUAGLYCEROPORIN RELATED"/>
    <property type="match status" value="1"/>
</dbReference>
<dbReference type="GO" id="GO:0015250">
    <property type="term" value="F:water channel activity"/>
    <property type="evidence" value="ECO:0007669"/>
    <property type="project" value="TreeGrafter"/>
</dbReference>
<organism evidence="7 8">
    <name type="scientific">Rotaria sordida</name>
    <dbReference type="NCBI Taxonomy" id="392033"/>
    <lineage>
        <taxon>Eukaryota</taxon>
        <taxon>Metazoa</taxon>
        <taxon>Spiralia</taxon>
        <taxon>Gnathifera</taxon>
        <taxon>Rotifera</taxon>
        <taxon>Eurotatoria</taxon>
        <taxon>Bdelloidea</taxon>
        <taxon>Philodinida</taxon>
        <taxon>Philodinidae</taxon>
        <taxon>Rotaria</taxon>
    </lineage>
</organism>
<dbReference type="InterPro" id="IPR023271">
    <property type="entry name" value="Aquaporin-like"/>
</dbReference>
<name>A0A815DM11_9BILA</name>
<dbReference type="Proteomes" id="UP000663864">
    <property type="component" value="Unassembled WGS sequence"/>
</dbReference>
<evidence type="ECO:0000256" key="1">
    <source>
        <dbReference type="ARBA" id="ARBA00004141"/>
    </source>
</evidence>
<evidence type="ECO:0000256" key="6">
    <source>
        <dbReference type="SAM" id="Phobius"/>
    </source>
</evidence>